<evidence type="ECO:0000313" key="1">
    <source>
        <dbReference type="EMBL" id="KAJ4707370.1"/>
    </source>
</evidence>
<dbReference type="EMBL" id="CM051404">
    <property type="protein sequence ID" value="KAJ4707370.1"/>
    <property type="molecule type" value="Genomic_DNA"/>
</dbReference>
<gene>
    <name evidence="1" type="ORF">OWV82_020900</name>
</gene>
<keyword evidence="2" id="KW-1185">Reference proteome</keyword>
<proteinExistence type="predicted"/>
<comment type="caution">
    <text evidence="1">The sequence shown here is derived from an EMBL/GenBank/DDBJ whole genome shotgun (WGS) entry which is preliminary data.</text>
</comment>
<dbReference type="Proteomes" id="UP001164539">
    <property type="component" value="Chromosome 11"/>
</dbReference>
<sequence>MYQPGYYSLRDLNENSSNGSWPLHQQNNLFGQHRDLFLTRPAIDINQEYDKEQLRQTILKHDSMFRHQLFELHRLYKIQRDMMNEMRSKELNGHMMPGGGITI</sequence>
<protein>
    <submittedName>
        <fullName evidence="1">DUF863 family protein</fullName>
    </submittedName>
</protein>
<evidence type="ECO:0000313" key="2">
    <source>
        <dbReference type="Proteomes" id="UP001164539"/>
    </source>
</evidence>
<organism evidence="1 2">
    <name type="scientific">Melia azedarach</name>
    <name type="common">Chinaberry tree</name>
    <dbReference type="NCBI Taxonomy" id="155640"/>
    <lineage>
        <taxon>Eukaryota</taxon>
        <taxon>Viridiplantae</taxon>
        <taxon>Streptophyta</taxon>
        <taxon>Embryophyta</taxon>
        <taxon>Tracheophyta</taxon>
        <taxon>Spermatophyta</taxon>
        <taxon>Magnoliopsida</taxon>
        <taxon>eudicotyledons</taxon>
        <taxon>Gunneridae</taxon>
        <taxon>Pentapetalae</taxon>
        <taxon>rosids</taxon>
        <taxon>malvids</taxon>
        <taxon>Sapindales</taxon>
        <taxon>Meliaceae</taxon>
        <taxon>Melia</taxon>
    </lineage>
</organism>
<reference evidence="1 2" key="1">
    <citation type="journal article" date="2023" name="Science">
        <title>Complex scaffold remodeling in plant triterpene biosynthesis.</title>
        <authorList>
            <person name="De La Pena R."/>
            <person name="Hodgson H."/>
            <person name="Liu J.C."/>
            <person name="Stephenson M.J."/>
            <person name="Martin A.C."/>
            <person name="Owen C."/>
            <person name="Harkess A."/>
            <person name="Leebens-Mack J."/>
            <person name="Jimenez L.E."/>
            <person name="Osbourn A."/>
            <person name="Sattely E.S."/>
        </authorList>
    </citation>
    <scope>NUCLEOTIDE SEQUENCE [LARGE SCALE GENOMIC DNA]</scope>
    <source>
        <strain evidence="2">cv. JPN11</strain>
        <tissue evidence="1">Leaf</tissue>
    </source>
</reference>
<name>A0ACC1XAS0_MELAZ</name>
<accession>A0ACC1XAS0</accession>